<dbReference type="HOGENOM" id="CLU_1906519_0_0_1"/>
<dbReference type="GO" id="GO:0005524">
    <property type="term" value="F:ATP binding"/>
    <property type="evidence" value="ECO:0007669"/>
    <property type="project" value="InterPro"/>
</dbReference>
<dbReference type="OrthoDB" id="1668230at2759"/>
<dbReference type="RefSeq" id="XP_016245821.1">
    <property type="nucleotide sequence ID" value="XM_016395965.1"/>
</dbReference>
<protein>
    <recommendedName>
        <fullName evidence="1">Protein kinase domain-containing protein</fullName>
    </recommendedName>
</protein>
<proteinExistence type="predicted"/>
<dbReference type="EMBL" id="KN847044">
    <property type="protein sequence ID" value="KIW25605.1"/>
    <property type="molecule type" value="Genomic_DNA"/>
</dbReference>
<dbReference type="PROSITE" id="PS50011">
    <property type="entry name" value="PROTEIN_KINASE_DOM"/>
    <property type="match status" value="1"/>
</dbReference>
<dbReference type="VEuPathDB" id="FungiDB:PV07_08771"/>
<dbReference type="GO" id="GO:0004672">
    <property type="term" value="F:protein kinase activity"/>
    <property type="evidence" value="ECO:0007669"/>
    <property type="project" value="InterPro"/>
</dbReference>
<evidence type="ECO:0000313" key="3">
    <source>
        <dbReference type="Proteomes" id="UP000054466"/>
    </source>
</evidence>
<dbReference type="AlphaFoldDB" id="A0A0D2C569"/>
<gene>
    <name evidence="2" type="ORF">PV07_08771</name>
</gene>
<dbReference type="STRING" id="569365.A0A0D2C569"/>
<dbReference type="SUPFAM" id="SSF56112">
    <property type="entry name" value="Protein kinase-like (PK-like)"/>
    <property type="match status" value="1"/>
</dbReference>
<evidence type="ECO:0000259" key="1">
    <source>
        <dbReference type="PROSITE" id="PS50011"/>
    </source>
</evidence>
<organism evidence="2 3">
    <name type="scientific">Cladophialophora immunda</name>
    <dbReference type="NCBI Taxonomy" id="569365"/>
    <lineage>
        <taxon>Eukaryota</taxon>
        <taxon>Fungi</taxon>
        <taxon>Dikarya</taxon>
        <taxon>Ascomycota</taxon>
        <taxon>Pezizomycotina</taxon>
        <taxon>Eurotiomycetes</taxon>
        <taxon>Chaetothyriomycetidae</taxon>
        <taxon>Chaetothyriales</taxon>
        <taxon>Herpotrichiellaceae</taxon>
        <taxon>Cladophialophora</taxon>
    </lineage>
</organism>
<keyword evidence="3" id="KW-1185">Reference proteome</keyword>
<reference evidence="2 3" key="1">
    <citation type="submission" date="2015-01" db="EMBL/GenBank/DDBJ databases">
        <title>The Genome Sequence of Cladophialophora immunda CBS83496.</title>
        <authorList>
            <consortium name="The Broad Institute Genomics Platform"/>
            <person name="Cuomo C."/>
            <person name="de Hoog S."/>
            <person name="Gorbushina A."/>
            <person name="Stielow B."/>
            <person name="Teixiera M."/>
            <person name="Abouelleil A."/>
            <person name="Chapman S.B."/>
            <person name="Priest M."/>
            <person name="Young S.K."/>
            <person name="Wortman J."/>
            <person name="Nusbaum C."/>
            <person name="Birren B."/>
        </authorList>
    </citation>
    <scope>NUCLEOTIDE SEQUENCE [LARGE SCALE GENOMIC DNA]</scope>
    <source>
        <strain evidence="2 3">CBS 83496</strain>
    </source>
</reference>
<dbReference type="GeneID" id="27347965"/>
<dbReference type="Gene3D" id="1.10.510.10">
    <property type="entry name" value="Transferase(Phosphotransferase) domain 1"/>
    <property type="match status" value="1"/>
</dbReference>
<accession>A0A0D2C569</accession>
<sequence>MAYIHEHRIIIADIRLDNLLLDDTLAINFCDFGESTSMPLEWDLHNTGELGYLILADIGQFGAVIYRIITGCPRRDDLPSTEAVWLGLTIEDGWTLAFECSKELAAALDQVKPPEVSGQGGRLFREKILTTNL</sequence>
<dbReference type="InterPro" id="IPR000719">
    <property type="entry name" value="Prot_kinase_dom"/>
</dbReference>
<dbReference type="InterPro" id="IPR011009">
    <property type="entry name" value="Kinase-like_dom_sf"/>
</dbReference>
<feature type="domain" description="Protein kinase" evidence="1">
    <location>
        <begin position="1"/>
        <end position="133"/>
    </location>
</feature>
<dbReference type="Proteomes" id="UP000054466">
    <property type="component" value="Unassembled WGS sequence"/>
</dbReference>
<name>A0A0D2C569_9EURO</name>
<evidence type="ECO:0000313" key="2">
    <source>
        <dbReference type="EMBL" id="KIW25605.1"/>
    </source>
</evidence>